<proteinExistence type="predicted"/>
<gene>
    <name evidence="1" type="ORF">NT6N_35540</name>
</gene>
<dbReference type="AlphaFoldDB" id="A0AAT9FR85"/>
<name>A0AAT9FR85_9BACT</name>
<dbReference type="KEGG" id="osu:NT6N_35540"/>
<reference evidence="1" key="1">
    <citation type="submission" date="2024-07" db="EMBL/GenBank/DDBJ databases">
        <title>Complete genome sequence of Verrucomicrobiaceae bacterium NT6N.</title>
        <authorList>
            <person name="Huang C."/>
            <person name="Takami H."/>
            <person name="Hamasaki K."/>
        </authorList>
    </citation>
    <scope>NUCLEOTIDE SEQUENCE</scope>
    <source>
        <strain evidence="1">NT6N</strain>
    </source>
</reference>
<evidence type="ECO:0000313" key="1">
    <source>
        <dbReference type="EMBL" id="BDS08514.1"/>
    </source>
</evidence>
<sequence>MLIEMTVALALLTAIGMVVFKSTIDLIAPRQWVLHQNISDAYISYEKAYAERVSFETITSNTSPWPVYPDSTSTTVEIGKLPGGNAINATVVRTRIADPNNLSTAGGTGTTTTNPAEMESWRLESHMTYQIGDQTYVKSRTVVRTQ</sequence>
<accession>A0AAT9FR85</accession>
<organism evidence="1">
    <name type="scientific">Oceaniferula spumae</name>
    <dbReference type="NCBI Taxonomy" id="2979115"/>
    <lineage>
        <taxon>Bacteria</taxon>
        <taxon>Pseudomonadati</taxon>
        <taxon>Verrucomicrobiota</taxon>
        <taxon>Verrucomicrobiia</taxon>
        <taxon>Verrucomicrobiales</taxon>
        <taxon>Verrucomicrobiaceae</taxon>
        <taxon>Oceaniferula</taxon>
    </lineage>
</organism>
<protein>
    <recommendedName>
        <fullName evidence="2">Type II secretion system protein</fullName>
    </recommendedName>
</protein>
<evidence type="ECO:0008006" key="2">
    <source>
        <dbReference type="Google" id="ProtNLM"/>
    </source>
</evidence>
<dbReference type="EMBL" id="AP026866">
    <property type="protein sequence ID" value="BDS08514.1"/>
    <property type="molecule type" value="Genomic_DNA"/>
</dbReference>